<keyword evidence="2" id="KW-1185">Reference proteome</keyword>
<feature type="non-terminal residue" evidence="1">
    <location>
        <position position="19"/>
    </location>
</feature>
<proteinExistence type="predicted"/>
<reference evidence="1 2" key="1">
    <citation type="submission" date="2015-08" db="EMBL/GenBank/DDBJ databases">
        <title>Genome sequencing of Penicillium nordicum.</title>
        <authorList>
            <person name="Nguyen H.D."/>
            <person name="Seifert K.A."/>
        </authorList>
    </citation>
    <scope>NUCLEOTIDE SEQUENCE [LARGE SCALE GENOMIC DNA]</scope>
    <source>
        <strain evidence="1 2">DAOMC 185683</strain>
    </source>
</reference>
<protein>
    <submittedName>
        <fullName evidence="1">Uncharacterized protein</fullName>
    </submittedName>
</protein>
<comment type="caution">
    <text evidence="1">The sequence shown here is derived from an EMBL/GenBank/DDBJ whole genome shotgun (WGS) entry which is preliminary data.</text>
</comment>
<evidence type="ECO:0000313" key="1">
    <source>
        <dbReference type="EMBL" id="KOS37560.1"/>
    </source>
</evidence>
<name>A0A0M8NZV8_9EURO</name>
<dbReference type="AlphaFoldDB" id="A0A0M8NZV8"/>
<dbReference type="EMBL" id="LHQQ01000311">
    <property type="protein sequence ID" value="KOS37560.1"/>
    <property type="molecule type" value="Genomic_DNA"/>
</dbReference>
<organism evidence="1 2">
    <name type="scientific">Penicillium nordicum</name>
    <dbReference type="NCBI Taxonomy" id="229535"/>
    <lineage>
        <taxon>Eukaryota</taxon>
        <taxon>Fungi</taxon>
        <taxon>Dikarya</taxon>
        <taxon>Ascomycota</taxon>
        <taxon>Pezizomycotina</taxon>
        <taxon>Eurotiomycetes</taxon>
        <taxon>Eurotiomycetidae</taxon>
        <taxon>Eurotiales</taxon>
        <taxon>Aspergillaceae</taxon>
        <taxon>Penicillium</taxon>
    </lineage>
</organism>
<gene>
    <name evidence="1" type="ORF">ACN38_g11638</name>
</gene>
<accession>A0A0M8NZV8</accession>
<sequence length="19" mass="2152">MLYIFRGIDVLTPPQPPPP</sequence>
<evidence type="ECO:0000313" key="2">
    <source>
        <dbReference type="Proteomes" id="UP000037696"/>
    </source>
</evidence>
<dbReference type="Proteomes" id="UP000037696">
    <property type="component" value="Unassembled WGS sequence"/>
</dbReference>